<keyword evidence="3" id="KW-1185">Reference proteome</keyword>
<sequence>METQQRRKKDFLNSVQMDVDDEETAEEQTKRDGDARTAPSTSTVSLSVPEAATDDSSNATIVDETLCPTTSARFSCRQPAQCQ</sequence>
<protein>
    <submittedName>
        <fullName evidence="2">Uncharacterized protein</fullName>
    </submittedName>
</protein>
<proteinExistence type="predicted"/>
<dbReference type="Proteomes" id="UP000735302">
    <property type="component" value="Unassembled WGS sequence"/>
</dbReference>
<organism evidence="2 3">
    <name type="scientific">Plakobranchus ocellatus</name>
    <dbReference type="NCBI Taxonomy" id="259542"/>
    <lineage>
        <taxon>Eukaryota</taxon>
        <taxon>Metazoa</taxon>
        <taxon>Spiralia</taxon>
        <taxon>Lophotrochozoa</taxon>
        <taxon>Mollusca</taxon>
        <taxon>Gastropoda</taxon>
        <taxon>Heterobranchia</taxon>
        <taxon>Euthyneura</taxon>
        <taxon>Panpulmonata</taxon>
        <taxon>Sacoglossa</taxon>
        <taxon>Placobranchoidea</taxon>
        <taxon>Plakobranchidae</taxon>
        <taxon>Plakobranchus</taxon>
    </lineage>
</organism>
<dbReference type="EMBL" id="BLXT01005746">
    <property type="protein sequence ID" value="GFO25457.1"/>
    <property type="molecule type" value="Genomic_DNA"/>
</dbReference>
<evidence type="ECO:0000313" key="2">
    <source>
        <dbReference type="EMBL" id="GFO25457.1"/>
    </source>
</evidence>
<accession>A0AAV4C2G7</accession>
<evidence type="ECO:0000313" key="3">
    <source>
        <dbReference type="Proteomes" id="UP000735302"/>
    </source>
</evidence>
<name>A0AAV4C2G7_9GAST</name>
<comment type="caution">
    <text evidence="2">The sequence shown here is derived from an EMBL/GenBank/DDBJ whole genome shotgun (WGS) entry which is preliminary data.</text>
</comment>
<gene>
    <name evidence="2" type="ORF">PoB_005196200</name>
</gene>
<feature type="region of interest" description="Disordered" evidence="1">
    <location>
        <begin position="1"/>
        <end position="57"/>
    </location>
</feature>
<reference evidence="2 3" key="1">
    <citation type="journal article" date="2021" name="Elife">
        <title>Chloroplast acquisition without the gene transfer in kleptoplastic sea slugs, Plakobranchus ocellatus.</title>
        <authorList>
            <person name="Maeda T."/>
            <person name="Takahashi S."/>
            <person name="Yoshida T."/>
            <person name="Shimamura S."/>
            <person name="Takaki Y."/>
            <person name="Nagai Y."/>
            <person name="Toyoda A."/>
            <person name="Suzuki Y."/>
            <person name="Arimoto A."/>
            <person name="Ishii H."/>
            <person name="Satoh N."/>
            <person name="Nishiyama T."/>
            <person name="Hasebe M."/>
            <person name="Maruyama T."/>
            <person name="Minagawa J."/>
            <person name="Obokata J."/>
            <person name="Shigenobu S."/>
        </authorList>
    </citation>
    <scope>NUCLEOTIDE SEQUENCE [LARGE SCALE GENOMIC DNA]</scope>
</reference>
<evidence type="ECO:0000256" key="1">
    <source>
        <dbReference type="SAM" id="MobiDB-lite"/>
    </source>
</evidence>
<dbReference type="AlphaFoldDB" id="A0AAV4C2G7"/>